<dbReference type="PROSITE" id="PS50850">
    <property type="entry name" value="MFS"/>
    <property type="match status" value="1"/>
</dbReference>
<feature type="transmembrane region" description="Helical" evidence="8">
    <location>
        <begin position="157"/>
        <end position="176"/>
    </location>
</feature>
<name>A0A0S4SG29_CAMHY</name>
<dbReference type="InterPro" id="IPR036259">
    <property type="entry name" value="MFS_trans_sf"/>
</dbReference>
<dbReference type="EMBL" id="FAVB01000003">
    <property type="protein sequence ID" value="CUU85346.1"/>
    <property type="molecule type" value="Genomic_DNA"/>
</dbReference>
<feature type="transmembrane region" description="Helical" evidence="8">
    <location>
        <begin position="236"/>
        <end position="255"/>
    </location>
</feature>
<protein>
    <submittedName>
        <fullName evidence="10">Transport protein</fullName>
    </submittedName>
</protein>
<dbReference type="Proteomes" id="UP000052237">
    <property type="component" value="Unassembled WGS sequence"/>
</dbReference>
<evidence type="ECO:0000313" key="10">
    <source>
        <dbReference type="EMBL" id="CUU85346.1"/>
    </source>
</evidence>
<keyword evidence="11" id="KW-1185">Reference proteome</keyword>
<evidence type="ECO:0000259" key="9">
    <source>
        <dbReference type="PROSITE" id="PS50850"/>
    </source>
</evidence>
<comment type="caution">
    <text evidence="10">The sequence shown here is derived from an EMBL/GenBank/DDBJ whole genome shotgun (WGS) entry which is preliminary data.</text>
</comment>
<keyword evidence="4" id="KW-1003">Cell membrane</keyword>
<feature type="transmembrane region" description="Helical" evidence="8">
    <location>
        <begin position="291"/>
        <end position="315"/>
    </location>
</feature>
<keyword evidence="3" id="KW-0813">Transport</keyword>
<feature type="transmembrane region" description="Helical" evidence="8">
    <location>
        <begin position="354"/>
        <end position="375"/>
    </location>
</feature>
<evidence type="ECO:0000256" key="5">
    <source>
        <dbReference type="ARBA" id="ARBA00022692"/>
    </source>
</evidence>
<dbReference type="GO" id="GO:0005886">
    <property type="term" value="C:plasma membrane"/>
    <property type="evidence" value="ECO:0007669"/>
    <property type="project" value="UniProtKB-SubCell"/>
</dbReference>
<organism evidence="10 11">
    <name type="scientific">Campylobacter hyointestinalis subsp. hyointestinalis</name>
    <dbReference type="NCBI Taxonomy" id="91352"/>
    <lineage>
        <taxon>Bacteria</taxon>
        <taxon>Pseudomonadati</taxon>
        <taxon>Campylobacterota</taxon>
        <taxon>Epsilonproteobacteria</taxon>
        <taxon>Campylobacterales</taxon>
        <taxon>Campylobacteraceae</taxon>
        <taxon>Campylobacter</taxon>
    </lineage>
</organism>
<dbReference type="RefSeq" id="WP_059426096.1">
    <property type="nucleotide sequence ID" value="NZ_FAVB01000003.1"/>
</dbReference>
<evidence type="ECO:0000256" key="4">
    <source>
        <dbReference type="ARBA" id="ARBA00022475"/>
    </source>
</evidence>
<accession>A0A0S4SG29</accession>
<feature type="transmembrane region" description="Helical" evidence="8">
    <location>
        <begin position="43"/>
        <end position="62"/>
    </location>
</feature>
<feature type="transmembrane region" description="Helical" evidence="8">
    <location>
        <begin position="130"/>
        <end position="151"/>
    </location>
</feature>
<dbReference type="SUPFAM" id="SSF103473">
    <property type="entry name" value="MFS general substrate transporter"/>
    <property type="match status" value="1"/>
</dbReference>
<dbReference type="Gene3D" id="1.20.1250.20">
    <property type="entry name" value="MFS general substrate transporter like domains"/>
    <property type="match status" value="1"/>
</dbReference>
<dbReference type="AlphaFoldDB" id="A0A0S4SG29"/>
<evidence type="ECO:0000256" key="2">
    <source>
        <dbReference type="ARBA" id="ARBA00008335"/>
    </source>
</evidence>
<feature type="transmembrane region" description="Helical" evidence="8">
    <location>
        <begin position="262"/>
        <end position="285"/>
    </location>
</feature>
<comment type="similarity">
    <text evidence="2">Belongs to the major facilitator superfamily.</text>
</comment>
<evidence type="ECO:0000256" key="3">
    <source>
        <dbReference type="ARBA" id="ARBA00022448"/>
    </source>
</evidence>
<dbReference type="PANTHER" id="PTHR43271:SF1">
    <property type="entry name" value="INNER MEMBRANE TRANSPORT PROTEIN YNFM"/>
    <property type="match status" value="1"/>
</dbReference>
<dbReference type="CDD" id="cd17324">
    <property type="entry name" value="MFS_NepI_like"/>
    <property type="match status" value="1"/>
</dbReference>
<feature type="domain" description="Major facilitator superfamily (MFS) profile" evidence="9">
    <location>
        <begin position="2"/>
        <end position="380"/>
    </location>
</feature>
<dbReference type="InterPro" id="IPR020846">
    <property type="entry name" value="MFS_dom"/>
</dbReference>
<keyword evidence="5 8" id="KW-0812">Transmembrane</keyword>
<keyword evidence="7 8" id="KW-0472">Membrane</keyword>
<evidence type="ECO:0000256" key="7">
    <source>
        <dbReference type="ARBA" id="ARBA00023136"/>
    </source>
</evidence>
<dbReference type="Pfam" id="PF07690">
    <property type="entry name" value="MFS_1"/>
    <property type="match status" value="1"/>
</dbReference>
<proteinExistence type="inferred from homology"/>
<reference evidence="10 11" key="1">
    <citation type="submission" date="2015-11" db="EMBL/GenBank/DDBJ databases">
        <authorList>
            <consortium name="Pathogen Informatics"/>
        </authorList>
    </citation>
    <scope>NUCLEOTIDE SEQUENCE [LARGE SCALE GENOMIC DNA]</scope>
    <source>
        <strain evidence="10 11">006A-0059</strain>
    </source>
</reference>
<feature type="transmembrane region" description="Helical" evidence="8">
    <location>
        <begin position="71"/>
        <end position="95"/>
    </location>
</feature>
<sequence>MNKIELLVMYFCTGLTLFVLYATQPIAPLFESELGITRTEATLFTTAIMTPLAFASIIYGYLLEKIEIKKLLIVAFLLLGISEIVFSFTDSYFWLLNIRGFQGLIVPAILTGIMSYISQISSKENVASAIGAYIGVTTIGGFLGRFLSGFFTDLFGWRFFFFMVGLLLLLAAFLVFKFSQTISASFIKPKLNDILNILKIKHNLSIYIMIFGIFFSFQAILNFIPFELTNLGQEFSGSKTGMMYFGYIIGIFISFNSKKIIAFLGTQINAIIVGIIIFIVALQIFRFESFMIMFMAMLLFCLGNFLTHSIASGFINKMAESHKGISNGLYVSFYYAGGALGSFVPGFVYMFGGWGLFLSLITVISIISLISVLVLKNDKAAY</sequence>
<evidence type="ECO:0000313" key="11">
    <source>
        <dbReference type="Proteomes" id="UP000052237"/>
    </source>
</evidence>
<evidence type="ECO:0000256" key="6">
    <source>
        <dbReference type="ARBA" id="ARBA00022989"/>
    </source>
</evidence>
<feature type="transmembrane region" description="Helical" evidence="8">
    <location>
        <begin position="204"/>
        <end position="224"/>
    </location>
</feature>
<evidence type="ECO:0000256" key="8">
    <source>
        <dbReference type="SAM" id="Phobius"/>
    </source>
</evidence>
<comment type="subcellular location">
    <subcellularLocation>
        <location evidence="1">Cell membrane</location>
        <topology evidence="1">Multi-pass membrane protein</topology>
    </subcellularLocation>
</comment>
<dbReference type="GO" id="GO:0022857">
    <property type="term" value="F:transmembrane transporter activity"/>
    <property type="evidence" value="ECO:0007669"/>
    <property type="project" value="InterPro"/>
</dbReference>
<feature type="transmembrane region" description="Helical" evidence="8">
    <location>
        <begin position="101"/>
        <end position="118"/>
    </location>
</feature>
<feature type="transmembrane region" description="Helical" evidence="8">
    <location>
        <begin position="327"/>
        <end position="348"/>
    </location>
</feature>
<keyword evidence="6 8" id="KW-1133">Transmembrane helix</keyword>
<feature type="transmembrane region" description="Helical" evidence="8">
    <location>
        <begin position="7"/>
        <end position="23"/>
    </location>
</feature>
<gene>
    <name evidence="10" type="primary">ynfM</name>
    <name evidence="10" type="ORF">ERS686654_01617</name>
</gene>
<evidence type="ECO:0000256" key="1">
    <source>
        <dbReference type="ARBA" id="ARBA00004651"/>
    </source>
</evidence>
<dbReference type="InterPro" id="IPR011701">
    <property type="entry name" value="MFS"/>
</dbReference>
<dbReference type="PANTHER" id="PTHR43271">
    <property type="entry name" value="BLL2771 PROTEIN"/>
    <property type="match status" value="1"/>
</dbReference>